<sequence length="63" mass="7939">MTKNWYRIIRLPHIKNQWLGTIWDMYYPQIWSWNISSSLKIHAIERKNLRIFLTLYQKRYIAQ</sequence>
<dbReference type="STRING" id="1300341.I595_522"/>
<organism evidence="1 2">
    <name type="scientific">Croceitalea dokdonensis DOKDO 023</name>
    <dbReference type="NCBI Taxonomy" id="1300341"/>
    <lineage>
        <taxon>Bacteria</taxon>
        <taxon>Pseudomonadati</taxon>
        <taxon>Bacteroidota</taxon>
        <taxon>Flavobacteriia</taxon>
        <taxon>Flavobacteriales</taxon>
        <taxon>Flavobacteriaceae</taxon>
        <taxon>Croceitalea</taxon>
    </lineage>
</organism>
<name>A0A0P7AXS3_9FLAO</name>
<proteinExistence type="predicted"/>
<dbReference type="EMBL" id="LDJX01000001">
    <property type="protein sequence ID" value="KPM33617.1"/>
    <property type="molecule type" value="Genomic_DNA"/>
</dbReference>
<evidence type="ECO:0000313" key="2">
    <source>
        <dbReference type="Proteomes" id="UP000050280"/>
    </source>
</evidence>
<dbReference type="Proteomes" id="UP000050280">
    <property type="component" value="Unassembled WGS sequence"/>
</dbReference>
<protein>
    <submittedName>
        <fullName evidence="1">Uncharacterized protein</fullName>
    </submittedName>
</protein>
<gene>
    <name evidence="1" type="ORF">I595_522</name>
</gene>
<keyword evidence="2" id="KW-1185">Reference proteome</keyword>
<reference evidence="1 2" key="1">
    <citation type="submission" date="2015-09" db="EMBL/GenBank/DDBJ databases">
        <title>Genome sequence of the marine flavobacterium Croceitalea dokdonensis DOKDO 023 that contains proton- and sodium-pumping rhodopsins.</title>
        <authorList>
            <person name="Kwon S.-K."/>
            <person name="Lee H.K."/>
            <person name="Kwak M.-J."/>
            <person name="Kim J.F."/>
        </authorList>
    </citation>
    <scope>NUCLEOTIDE SEQUENCE [LARGE SCALE GENOMIC DNA]</scope>
    <source>
        <strain evidence="1 2">DOKDO 023</strain>
    </source>
</reference>
<comment type="caution">
    <text evidence="1">The sequence shown here is derived from an EMBL/GenBank/DDBJ whole genome shotgun (WGS) entry which is preliminary data.</text>
</comment>
<dbReference type="AlphaFoldDB" id="A0A0P7AXS3"/>
<accession>A0A0P7AXS3</accession>
<evidence type="ECO:0000313" key="1">
    <source>
        <dbReference type="EMBL" id="KPM33617.1"/>
    </source>
</evidence>